<name>X1G8D7_9ZZZZ</name>
<protein>
    <submittedName>
        <fullName evidence="1">Uncharacterized protein</fullName>
    </submittedName>
</protein>
<evidence type="ECO:0000313" key="1">
    <source>
        <dbReference type="EMBL" id="GAH54171.1"/>
    </source>
</evidence>
<reference evidence="1" key="1">
    <citation type="journal article" date="2014" name="Front. Microbiol.">
        <title>High frequency of phylogenetically diverse reductive dehalogenase-homologous genes in deep subseafloor sedimentary metagenomes.</title>
        <authorList>
            <person name="Kawai M."/>
            <person name="Futagami T."/>
            <person name="Toyoda A."/>
            <person name="Takaki Y."/>
            <person name="Nishi S."/>
            <person name="Hori S."/>
            <person name="Arai W."/>
            <person name="Tsubouchi T."/>
            <person name="Morono Y."/>
            <person name="Uchiyama I."/>
            <person name="Ito T."/>
            <person name="Fujiyama A."/>
            <person name="Inagaki F."/>
            <person name="Takami H."/>
        </authorList>
    </citation>
    <scope>NUCLEOTIDE SEQUENCE</scope>
    <source>
        <strain evidence="1">Expedition CK06-06</strain>
    </source>
</reference>
<sequence>MKFEFPVKIHRFTTEEFDRKKADYVAKYGYEMNIPGFRDILKIGIDKPPTELELAKYKAKDVDALGGIRYDEIKDHMAKTVSSSTVRPL</sequence>
<dbReference type="EMBL" id="BARU01016921">
    <property type="protein sequence ID" value="GAH54171.1"/>
    <property type="molecule type" value="Genomic_DNA"/>
</dbReference>
<comment type="caution">
    <text evidence="1">The sequence shown here is derived from an EMBL/GenBank/DDBJ whole genome shotgun (WGS) entry which is preliminary data.</text>
</comment>
<organism evidence="1">
    <name type="scientific">marine sediment metagenome</name>
    <dbReference type="NCBI Taxonomy" id="412755"/>
    <lineage>
        <taxon>unclassified sequences</taxon>
        <taxon>metagenomes</taxon>
        <taxon>ecological metagenomes</taxon>
    </lineage>
</organism>
<gene>
    <name evidence="1" type="ORF">S03H2_28091</name>
</gene>
<proteinExistence type="predicted"/>
<accession>X1G8D7</accession>
<dbReference type="AlphaFoldDB" id="X1G8D7"/>